<keyword evidence="7" id="KW-1185">Reference proteome</keyword>
<dbReference type="Pfam" id="PF02493">
    <property type="entry name" value="MORN"/>
    <property type="match status" value="2"/>
</dbReference>
<accession>A0A817RWG8</accession>
<organism evidence="2 6">
    <name type="scientific">Rotaria socialis</name>
    <dbReference type="NCBI Taxonomy" id="392032"/>
    <lineage>
        <taxon>Eukaryota</taxon>
        <taxon>Metazoa</taxon>
        <taxon>Spiralia</taxon>
        <taxon>Gnathifera</taxon>
        <taxon>Rotifera</taxon>
        <taxon>Eurotatoria</taxon>
        <taxon>Bdelloidea</taxon>
        <taxon>Philodinida</taxon>
        <taxon>Philodinidae</taxon>
        <taxon>Rotaria</taxon>
    </lineage>
</organism>
<dbReference type="Proteomes" id="UP000663825">
    <property type="component" value="Unassembled WGS sequence"/>
</dbReference>
<sequence length="124" mass="14179">MYSNFPEENKVILTFGTHICVVSDALDHASLNVIHMREVIHDNDQDLASSFTKMNNNDTISGNEQSTFKVETYSNGHKYEGEWKNETKHGKGTYYYANGDKCARDWVDGMQTGECVFMWPDGNR</sequence>
<dbReference type="SMART" id="SM00698">
    <property type="entry name" value="MORN"/>
    <property type="match status" value="2"/>
</dbReference>
<evidence type="ECO:0000256" key="1">
    <source>
        <dbReference type="ARBA" id="ARBA00022737"/>
    </source>
</evidence>
<keyword evidence="1" id="KW-0677">Repeat</keyword>
<comment type="caution">
    <text evidence="2">The sequence shown here is derived from an EMBL/GenBank/DDBJ whole genome shotgun (WGS) entry which is preliminary data.</text>
</comment>
<name>A0A817RWG8_9BILA</name>
<dbReference type="EMBL" id="CAJNYD010002581">
    <property type="protein sequence ID" value="CAF3430887.1"/>
    <property type="molecule type" value="Genomic_DNA"/>
</dbReference>
<dbReference type="Gene3D" id="2.20.110.10">
    <property type="entry name" value="Histone H3 K4-specific methyltransferase SET7/9 N-terminal domain"/>
    <property type="match status" value="1"/>
</dbReference>
<dbReference type="AlphaFoldDB" id="A0A817RWG8"/>
<dbReference type="OrthoDB" id="5970431at2759"/>
<protein>
    <submittedName>
        <fullName evidence="2">Uncharacterized protein</fullName>
    </submittedName>
</protein>
<dbReference type="EMBL" id="CAJNXB010002763">
    <property type="protein sequence ID" value="CAF3274858.1"/>
    <property type="molecule type" value="Genomic_DNA"/>
</dbReference>
<evidence type="ECO:0000313" key="5">
    <source>
        <dbReference type="EMBL" id="CAF4609685.1"/>
    </source>
</evidence>
<dbReference type="PANTHER" id="PTHR23084:SF263">
    <property type="entry name" value="MORN REPEAT-CONTAINING PROTEIN 1"/>
    <property type="match status" value="1"/>
</dbReference>
<evidence type="ECO:0000313" key="6">
    <source>
        <dbReference type="Proteomes" id="UP000663825"/>
    </source>
</evidence>
<gene>
    <name evidence="4" type="ORF">HFQ381_LOCUS17067</name>
    <name evidence="3" type="ORF">LUA448_LOCUS20324</name>
    <name evidence="2" type="ORF">TIS948_LOCUS16539</name>
    <name evidence="5" type="ORF">UJA718_LOCUS31499</name>
</gene>
<evidence type="ECO:0000313" key="2">
    <source>
        <dbReference type="EMBL" id="CAF3274858.1"/>
    </source>
</evidence>
<dbReference type="EMBL" id="CAJOBP010025268">
    <property type="protein sequence ID" value="CAF4609685.1"/>
    <property type="molecule type" value="Genomic_DNA"/>
</dbReference>
<evidence type="ECO:0000313" key="7">
    <source>
        <dbReference type="Proteomes" id="UP000663873"/>
    </source>
</evidence>
<dbReference type="PANTHER" id="PTHR23084">
    <property type="entry name" value="PHOSPHATIDYLINOSITOL-4-PHOSPHATE 5-KINASE RELATED"/>
    <property type="match status" value="1"/>
</dbReference>
<dbReference type="InterPro" id="IPR003409">
    <property type="entry name" value="MORN"/>
</dbReference>
<dbReference type="EMBL" id="CAJOBO010001245">
    <property type="protein sequence ID" value="CAF4356014.1"/>
    <property type="molecule type" value="Genomic_DNA"/>
</dbReference>
<proteinExistence type="predicted"/>
<evidence type="ECO:0000313" key="3">
    <source>
        <dbReference type="EMBL" id="CAF3430887.1"/>
    </source>
</evidence>
<dbReference type="Proteomes" id="UP000663851">
    <property type="component" value="Unassembled WGS sequence"/>
</dbReference>
<dbReference type="Proteomes" id="UP000663873">
    <property type="component" value="Unassembled WGS sequence"/>
</dbReference>
<reference evidence="2" key="1">
    <citation type="submission" date="2021-02" db="EMBL/GenBank/DDBJ databases">
        <authorList>
            <person name="Nowell W R."/>
        </authorList>
    </citation>
    <scope>NUCLEOTIDE SEQUENCE</scope>
</reference>
<dbReference type="Proteomes" id="UP000663833">
    <property type="component" value="Unassembled WGS sequence"/>
</dbReference>
<evidence type="ECO:0000313" key="4">
    <source>
        <dbReference type="EMBL" id="CAF4356014.1"/>
    </source>
</evidence>
<dbReference type="SUPFAM" id="SSF82185">
    <property type="entry name" value="Histone H3 K4-specific methyltransferase SET7/9 N-terminal domain"/>
    <property type="match status" value="1"/>
</dbReference>